<evidence type="ECO:0000313" key="1">
    <source>
        <dbReference type="WBParaSite" id="BTMF_0000404701-mRNA-1"/>
    </source>
</evidence>
<reference evidence="1" key="1">
    <citation type="submission" date="2017-02" db="UniProtKB">
        <authorList>
            <consortium name="WormBaseParasite"/>
        </authorList>
    </citation>
    <scope>IDENTIFICATION</scope>
</reference>
<dbReference type="WBParaSite" id="BTMF_0000404701-mRNA-1">
    <property type="protein sequence ID" value="BTMF_0000404701-mRNA-1"/>
    <property type="gene ID" value="BTMF_0000404701"/>
</dbReference>
<protein>
    <submittedName>
        <fullName evidence="1">Secreted protein</fullName>
    </submittedName>
</protein>
<name>A0A0R3QCG7_9BILA</name>
<proteinExistence type="predicted"/>
<organism evidence="1">
    <name type="scientific">Brugia timori</name>
    <dbReference type="NCBI Taxonomy" id="42155"/>
    <lineage>
        <taxon>Eukaryota</taxon>
        <taxon>Metazoa</taxon>
        <taxon>Ecdysozoa</taxon>
        <taxon>Nematoda</taxon>
        <taxon>Chromadorea</taxon>
        <taxon>Rhabditida</taxon>
        <taxon>Spirurina</taxon>
        <taxon>Spiruromorpha</taxon>
        <taxon>Filarioidea</taxon>
        <taxon>Onchocercidae</taxon>
        <taxon>Brugia</taxon>
    </lineage>
</organism>
<dbReference type="AlphaFoldDB" id="A0A0R3QCG7"/>
<sequence length="88" mass="9976">LSSLCWARIQLATRFPVLFCFGMNELVSYFFEQCCSSNGEVISAERENSAEAVPDHTRPDKTKLICFWHSGRSAASFCVTFSLYLKLL</sequence>
<accession>A0A0R3QCG7</accession>